<name>A0A0V0ZPS0_9BILA</name>
<proteinExistence type="predicted"/>
<dbReference type="EMBL" id="JYDQ01000113">
    <property type="protein sequence ID" value="KRY14577.1"/>
    <property type="molecule type" value="Genomic_DNA"/>
</dbReference>
<dbReference type="Proteomes" id="UP000054783">
    <property type="component" value="Unassembled WGS sequence"/>
</dbReference>
<sequence>MRFYMRVQYICFCSITCSICWVTVCCESAVWRFEHKDGRRHMTQIQNSSSRMDTQRHEAELRNKVYLAREPLKRLCLLIA</sequence>
<gene>
    <name evidence="1" type="ORF">T12_15772</name>
</gene>
<keyword evidence="2" id="KW-1185">Reference proteome</keyword>
<organism evidence="1 2">
    <name type="scientific">Trichinella patagoniensis</name>
    <dbReference type="NCBI Taxonomy" id="990121"/>
    <lineage>
        <taxon>Eukaryota</taxon>
        <taxon>Metazoa</taxon>
        <taxon>Ecdysozoa</taxon>
        <taxon>Nematoda</taxon>
        <taxon>Enoplea</taxon>
        <taxon>Dorylaimia</taxon>
        <taxon>Trichinellida</taxon>
        <taxon>Trichinellidae</taxon>
        <taxon>Trichinella</taxon>
    </lineage>
</organism>
<comment type="caution">
    <text evidence="1">The sequence shown here is derived from an EMBL/GenBank/DDBJ whole genome shotgun (WGS) entry which is preliminary data.</text>
</comment>
<accession>A0A0V0ZPS0</accession>
<evidence type="ECO:0000313" key="1">
    <source>
        <dbReference type="EMBL" id="KRY14577.1"/>
    </source>
</evidence>
<dbReference type="AlphaFoldDB" id="A0A0V0ZPS0"/>
<evidence type="ECO:0000313" key="2">
    <source>
        <dbReference type="Proteomes" id="UP000054783"/>
    </source>
</evidence>
<reference evidence="1 2" key="1">
    <citation type="submission" date="2015-01" db="EMBL/GenBank/DDBJ databases">
        <title>Evolution of Trichinella species and genotypes.</title>
        <authorList>
            <person name="Korhonen P.K."/>
            <person name="Edoardo P."/>
            <person name="Giuseppe L.R."/>
            <person name="Gasser R.B."/>
        </authorList>
    </citation>
    <scope>NUCLEOTIDE SEQUENCE [LARGE SCALE GENOMIC DNA]</scope>
    <source>
        <strain evidence="1">ISS2496</strain>
    </source>
</reference>
<protein>
    <submittedName>
        <fullName evidence="1">Uncharacterized protein</fullName>
    </submittedName>
</protein>